<dbReference type="EMBL" id="JAWRVE010000013">
    <property type="protein sequence ID" value="KAL1877970.1"/>
    <property type="molecule type" value="Genomic_DNA"/>
</dbReference>
<name>A0ABR3XQG2_9PEZI</name>
<gene>
    <name evidence="3" type="ORF">Daus18300_002324</name>
</gene>
<dbReference type="PANTHER" id="PTHR24118:SF100">
    <property type="entry name" value="FYVE-TYPE DOMAIN-CONTAINING PROTEIN"/>
    <property type="match status" value="1"/>
</dbReference>
<dbReference type="PROSITE" id="PS50297">
    <property type="entry name" value="ANK_REP_REGION"/>
    <property type="match status" value="2"/>
</dbReference>
<feature type="repeat" description="ANK" evidence="1">
    <location>
        <begin position="603"/>
        <end position="635"/>
    </location>
</feature>
<dbReference type="PROSITE" id="PS50088">
    <property type="entry name" value="ANK_REPEAT"/>
    <property type="match status" value="2"/>
</dbReference>
<evidence type="ECO:0000256" key="2">
    <source>
        <dbReference type="SAM" id="MobiDB-lite"/>
    </source>
</evidence>
<comment type="caution">
    <text evidence="3">The sequence shown here is derived from an EMBL/GenBank/DDBJ whole genome shotgun (WGS) entry which is preliminary data.</text>
</comment>
<feature type="compositionally biased region" description="Low complexity" evidence="2">
    <location>
        <begin position="575"/>
        <end position="587"/>
    </location>
</feature>
<feature type="compositionally biased region" description="Polar residues" evidence="2">
    <location>
        <begin position="537"/>
        <end position="548"/>
    </location>
</feature>
<feature type="region of interest" description="Disordered" evidence="2">
    <location>
        <begin position="558"/>
        <end position="595"/>
    </location>
</feature>
<dbReference type="Gene3D" id="1.25.40.20">
    <property type="entry name" value="Ankyrin repeat-containing domain"/>
    <property type="match status" value="2"/>
</dbReference>
<reference evidence="3 4" key="1">
    <citation type="journal article" date="2024" name="IMA Fungus">
        <title>IMA Genome - F19 : A genome assembly and annotation guide to empower mycologists, including annotated draft genome sequences of Ceratocystis pirilliformis, Diaporthe australafricana, Fusarium ophioides, Paecilomyces lecythidis, and Sporothrix stenoceras.</title>
        <authorList>
            <person name="Aylward J."/>
            <person name="Wilson A.M."/>
            <person name="Visagie C.M."/>
            <person name="Spraker J."/>
            <person name="Barnes I."/>
            <person name="Buitendag C."/>
            <person name="Ceriani C."/>
            <person name="Del Mar Angel L."/>
            <person name="du Plessis D."/>
            <person name="Fuchs T."/>
            <person name="Gasser K."/>
            <person name="Kramer D."/>
            <person name="Li W."/>
            <person name="Munsamy K."/>
            <person name="Piso A."/>
            <person name="Price J.L."/>
            <person name="Sonnekus B."/>
            <person name="Thomas C."/>
            <person name="van der Nest A."/>
            <person name="van Dijk A."/>
            <person name="van Heerden A."/>
            <person name="van Vuuren N."/>
            <person name="Yilmaz N."/>
            <person name="Duong T.A."/>
            <person name="van der Merwe N.A."/>
            <person name="Wingfield M.J."/>
            <person name="Wingfield B.D."/>
        </authorList>
    </citation>
    <scope>NUCLEOTIDE SEQUENCE [LARGE SCALE GENOMIC DNA]</scope>
    <source>
        <strain evidence="3 4">CMW 18300</strain>
    </source>
</reference>
<dbReference type="InterPro" id="IPR036770">
    <property type="entry name" value="Ankyrin_rpt-contain_sf"/>
</dbReference>
<evidence type="ECO:0008006" key="5">
    <source>
        <dbReference type="Google" id="ProtNLM"/>
    </source>
</evidence>
<keyword evidence="4" id="KW-1185">Reference proteome</keyword>
<dbReference type="SUPFAM" id="SSF48403">
    <property type="entry name" value="Ankyrin repeat"/>
    <property type="match status" value="1"/>
</dbReference>
<evidence type="ECO:0000313" key="4">
    <source>
        <dbReference type="Proteomes" id="UP001583177"/>
    </source>
</evidence>
<dbReference type="Pfam" id="PF12796">
    <property type="entry name" value="Ank_2"/>
    <property type="match status" value="2"/>
</dbReference>
<feature type="region of interest" description="Disordered" evidence="2">
    <location>
        <begin position="531"/>
        <end position="550"/>
    </location>
</feature>
<dbReference type="PANTHER" id="PTHR24118">
    <property type="entry name" value="POTE ANKYRIN DOMAIN"/>
    <property type="match status" value="1"/>
</dbReference>
<proteinExistence type="predicted"/>
<evidence type="ECO:0000313" key="3">
    <source>
        <dbReference type="EMBL" id="KAL1877970.1"/>
    </source>
</evidence>
<accession>A0ABR3XQG2</accession>
<dbReference type="Proteomes" id="UP001583177">
    <property type="component" value="Unassembled WGS sequence"/>
</dbReference>
<dbReference type="InterPro" id="IPR002110">
    <property type="entry name" value="Ankyrin_rpt"/>
</dbReference>
<keyword evidence="1" id="KW-0040">ANK repeat</keyword>
<protein>
    <recommendedName>
        <fullName evidence="5">Ankyrin repeat protein</fullName>
    </recommendedName>
</protein>
<dbReference type="SMART" id="SM00248">
    <property type="entry name" value="ANK"/>
    <property type="match status" value="4"/>
</dbReference>
<evidence type="ECO:0000256" key="1">
    <source>
        <dbReference type="PROSITE-ProRule" id="PRU00023"/>
    </source>
</evidence>
<organism evidence="3 4">
    <name type="scientific">Diaporthe australafricana</name>
    <dbReference type="NCBI Taxonomy" id="127596"/>
    <lineage>
        <taxon>Eukaryota</taxon>
        <taxon>Fungi</taxon>
        <taxon>Dikarya</taxon>
        <taxon>Ascomycota</taxon>
        <taxon>Pezizomycotina</taxon>
        <taxon>Sordariomycetes</taxon>
        <taxon>Sordariomycetidae</taxon>
        <taxon>Diaporthales</taxon>
        <taxon>Diaporthaceae</taxon>
        <taxon>Diaporthe</taxon>
    </lineage>
</organism>
<sequence length="727" mass="81643">MAEALGAASAVVQLIGALSSGLRTLQKTVVAIKDAPRDTRRMEGQIKYWEQCLKLLEQYFQQRPTDIPFEAQVYETIQEIANSCLSPLRTLRERLPKSTSNVAMAFDLWFNDSSITQARNHIDEYIRYLNILIQTLNSFKADKTEQLLREVATFLKETASQRQPNQYAAMYIFDRPALDTTLKVRAAAKSAATYVVESADATNIRSPRATGPLRLEDASPVDGTTPLTNRRESRRALEHEWDQNRKDLKRYIDYQLFEGAEKLQQRAMWIKAKLNDHGVPFEQEERDEMDEQLADILIQCDIEGSTEQAFSLLEKRIAREDSNDAGTEVPNLITASPSSSPARQRRLNLHSKLGRLYRETWQMDHAAENLRIAFDAYAEEDPRDLSKIDEIGQELLCLYEDRVAYGGTEHWPVSKSQLQAFVKELEGLLGRPLEQRRKYCDRALEWCREWRVDVPTENGEPRFDIMDGEGSSPLHCAAENCKDKIALQQIIRNSEILENPDGSGDTPLLVAVESSNIKALQLLLQNGASIKSRDNQDQTPLHRSQKSPVTKYLLQNRLRRASTTTSGVDGGRRFSSSSSSTLNTSPPNSIPDQDLDIDAQDAHKKTALYLACEQGKGSIVELLLQAGADPNRSAYGRTPLAATIESKADFYSTKEGSKKRVEIVTALVRRGADPGPGKRVLSDPKGTQKEILKALGTRRDSGYQASVSSTTTSLQLDLGDEWSFKFP</sequence>
<feature type="region of interest" description="Disordered" evidence="2">
    <location>
        <begin position="207"/>
        <end position="234"/>
    </location>
</feature>
<feature type="repeat" description="ANK" evidence="1">
    <location>
        <begin position="503"/>
        <end position="535"/>
    </location>
</feature>